<dbReference type="SUPFAM" id="SSF51735">
    <property type="entry name" value="NAD(P)-binding Rossmann-fold domains"/>
    <property type="match status" value="1"/>
</dbReference>
<dbReference type="PANTHER" id="PTHR11092:SF0">
    <property type="entry name" value="EPIMERASE FAMILY PROTEIN SDR39U1"/>
    <property type="match status" value="1"/>
</dbReference>
<comment type="similarity">
    <text evidence="1">Belongs to the NAD(P)-dependent epimerase/dehydratase family. SDR39U1 subfamily.</text>
</comment>
<dbReference type="Gene3D" id="3.40.50.720">
    <property type="entry name" value="NAD(P)-binding Rossmann-like Domain"/>
    <property type="match status" value="1"/>
</dbReference>
<reference evidence="3 4" key="1">
    <citation type="submission" date="2024-01" db="EMBL/GenBank/DDBJ databases">
        <title>Sphingobacterium tenebrionis sp. nov., a novel endophyte isolated from tenebrio molitor intestines.</title>
        <authorList>
            <person name="Zhang C."/>
        </authorList>
    </citation>
    <scope>NUCLEOTIDE SEQUENCE [LARGE SCALE GENOMIC DNA]</scope>
    <source>
        <strain evidence="3 4">PU5-4</strain>
    </source>
</reference>
<gene>
    <name evidence="3" type="ORF">VJ786_03710</name>
</gene>
<dbReference type="InterPro" id="IPR036291">
    <property type="entry name" value="NAD(P)-bd_dom_sf"/>
</dbReference>
<evidence type="ECO:0000259" key="2">
    <source>
        <dbReference type="Pfam" id="PF01370"/>
    </source>
</evidence>
<dbReference type="InterPro" id="IPR001509">
    <property type="entry name" value="Epimerase_deHydtase"/>
</dbReference>
<feature type="domain" description="NAD-dependent epimerase/dehydratase" evidence="2">
    <location>
        <begin position="4"/>
        <end position="96"/>
    </location>
</feature>
<dbReference type="Pfam" id="PF01370">
    <property type="entry name" value="Epimerase"/>
    <property type="match status" value="1"/>
</dbReference>
<sequence length="306" mass="33874">MKKIVIAGGTGNLGKILTKEFLERGDEVFLLSREEHQSDHPALHYVLWDGEQLADWVQKIEGADVLINLTGLSINRVFNEKNKALLLSSRVVPTSLLGKAIGTMWQPPKIWINASGVSIFNGRKTLQDENSTDFGHDFLAELAKKWEAACLNTSTPDTQKVILRISPVLMQGSGMFAELYPLAKFGLAGKVGDGQQMVSWIHHEDFKRLLLWVADLEKADQVYHACSPNPVSNAEFMKSIRKAAHMPIGMPLPVFMAKIGARFKGVDASLLLETVPVTTILTSQRGFTFKFPYIQPAISDLADQST</sequence>
<accession>A0ABU8I3E6</accession>
<evidence type="ECO:0000313" key="3">
    <source>
        <dbReference type="EMBL" id="MEI5984003.1"/>
    </source>
</evidence>
<protein>
    <submittedName>
        <fullName evidence="3">TIGR01777 family oxidoreductase</fullName>
    </submittedName>
</protein>
<dbReference type="NCBIfam" id="TIGR01777">
    <property type="entry name" value="yfcH"/>
    <property type="match status" value="1"/>
</dbReference>
<dbReference type="Proteomes" id="UP001363035">
    <property type="component" value="Unassembled WGS sequence"/>
</dbReference>
<keyword evidence="4" id="KW-1185">Reference proteome</keyword>
<name>A0ABU8I3E6_9SPHI</name>
<evidence type="ECO:0000256" key="1">
    <source>
        <dbReference type="ARBA" id="ARBA00009353"/>
    </source>
</evidence>
<organism evidence="3 4">
    <name type="scientific">Sphingobacterium tenebrionis</name>
    <dbReference type="NCBI Taxonomy" id="3111775"/>
    <lineage>
        <taxon>Bacteria</taxon>
        <taxon>Pseudomonadati</taxon>
        <taxon>Bacteroidota</taxon>
        <taxon>Sphingobacteriia</taxon>
        <taxon>Sphingobacteriales</taxon>
        <taxon>Sphingobacteriaceae</taxon>
        <taxon>Sphingobacterium</taxon>
    </lineage>
</organism>
<comment type="caution">
    <text evidence="3">The sequence shown here is derived from an EMBL/GenBank/DDBJ whole genome shotgun (WGS) entry which is preliminary data.</text>
</comment>
<evidence type="ECO:0000313" key="4">
    <source>
        <dbReference type="Proteomes" id="UP001363035"/>
    </source>
</evidence>
<proteinExistence type="inferred from homology"/>
<dbReference type="PANTHER" id="PTHR11092">
    <property type="entry name" value="SUGAR NUCLEOTIDE EPIMERASE RELATED"/>
    <property type="match status" value="1"/>
</dbReference>
<dbReference type="EMBL" id="JAYLLN010000005">
    <property type="protein sequence ID" value="MEI5984003.1"/>
    <property type="molecule type" value="Genomic_DNA"/>
</dbReference>
<dbReference type="InterPro" id="IPR010099">
    <property type="entry name" value="SDR39U1"/>
</dbReference>
<dbReference type="RefSeq" id="WP_336557274.1">
    <property type="nucleotide sequence ID" value="NZ_JAYLLN010000005.1"/>
</dbReference>